<proteinExistence type="predicted"/>
<dbReference type="EMBL" id="AP019400">
    <property type="protein sequence ID" value="BBI34188.1"/>
    <property type="molecule type" value="Genomic_DNA"/>
</dbReference>
<accession>A0A3T1D7Z1</accession>
<dbReference type="Proteomes" id="UP000289856">
    <property type="component" value="Chromosome"/>
</dbReference>
<keyword evidence="2" id="KW-1185">Reference proteome</keyword>
<evidence type="ECO:0000313" key="1">
    <source>
        <dbReference type="EMBL" id="BBI34188.1"/>
    </source>
</evidence>
<evidence type="ECO:0000313" key="2">
    <source>
        <dbReference type="Proteomes" id="UP000289856"/>
    </source>
</evidence>
<dbReference type="KEGG" id="cohn:KCTCHS21_35870"/>
<organism evidence="1 2">
    <name type="scientific">Cohnella abietis</name>
    <dbReference type="NCBI Taxonomy" id="2507935"/>
    <lineage>
        <taxon>Bacteria</taxon>
        <taxon>Bacillati</taxon>
        <taxon>Bacillota</taxon>
        <taxon>Bacilli</taxon>
        <taxon>Bacillales</taxon>
        <taxon>Paenibacillaceae</taxon>
        <taxon>Cohnella</taxon>
    </lineage>
</organism>
<protein>
    <submittedName>
        <fullName evidence="1">Uncharacterized protein</fullName>
    </submittedName>
</protein>
<dbReference type="AlphaFoldDB" id="A0A3T1D7Z1"/>
<reference evidence="1 2" key="1">
    <citation type="submission" date="2019-01" db="EMBL/GenBank/DDBJ databases">
        <title>Complete genome sequence of Cohnella hallensis HS21 isolated from Korean fir (Abies koreana) rhizospheric soil.</title>
        <authorList>
            <person name="Jiang L."/>
            <person name="Kang S.W."/>
            <person name="Kim S."/>
            <person name="Jung J."/>
            <person name="Kim C.Y."/>
            <person name="Kim D.H."/>
            <person name="Kim S.W."/>
            <person name="Lee J."/>
        </authorList>
    </citation>
    <scope>NUCLEOTIDE SEQUENCE [LARGE SCALE GENOMIC DNA]</scope>
    <source>
        <strain evidence="1 2">HS21</strain>
    </source>
</reference>
<name>A0A3T1D7Z1_9BACL</name>
<gene>
    <name evidence="1" type="ORF">KCTCHS21_35870</name>
</gene>
<sequence length="46" mass="5304">MCTDRSVKAEYWEGKGYILPLNFFTKSEVLYASLSRIQAILPLLHT</sequence>